<reference evidence="1" key="1">
    <citation type="submission" date="2023-06" db="EMBL/GenBank/DDBJ databases">
        <authorList>
            <person name="Kurt Z."/>
        </authorList>
    </citation>
    <scope>NUCLEOTIDE SEQUENCE</scope>
</reference>
<comment type="caution">
    <text evidence="1">The sequence shown here is derived from an EMBL/GenBank/DDBJ whole genome shotgun (WGS) entry which is preliminary data.</text>
</comment>
<evidence type="ECO:0000313" key="2">
    <source>
        <dbReference type="EMBL" id="CAL6048147.1"/>
    </source>
</evidence>
<dbReference type="Proteomes" id="UP001642409">
    <property type="component" value="Unassembled WGS sequence"/>
</dbReference>
<dbReference type="EMBL" id="CATOUU010000841">
    <property type="protein sequence ID" value="CAI9953745.1"/>
    <property type="molecule type" value="Genomic_DNA"/>
</dbReference>
<evidence type="ECO:0000313" key="3">
    <source>
        <dbReference type="Proteomes" id="UP001642409"/>
    </source>
</evidence>
<gene>
    <name evidence="1" type="ORF">HINF_LOCUS41390</name>
    <name evidence="2" type="ORF">HINF_LOCUS42549</name>
</gene>
<accession>A0AA86Q7G6</accession>
<evidence type="ECO:0000313" key="1">
    <source>
        <dbReference type="EMBL" id="CAI9953745.1"/>
    </source>
</evidence>
<name>A0AA86Q7G6_9EUKA</name>
<proteinExistence type="predicted"/>
<protein>
    <submittedName>
        <fullName evidence="2">Hypothetical_protein</fullName>
    </submittedName>
</protein>
<dbReference type="EMBL" id="CAXDID020000174">
    <property type="protein sequence ID" value="CAL6048147.1"/>
    <property type="molecule type" value="Genomic_DNA"/>
</dbReference>
<reference evidence="2 3" key="2">
    <citation type="submission" date="2024-07" db="EMBL/GenBank/DDBJ databases">
        <authorList>
            <person name="Akdeniz Z."/>
        </authorList>
    </citation>
    <scope>NUCLEOTIDE SEQUENCE [LARGE SCALE GENOMIC DNA]</scope>
</reference>
<dbReference type="AlphaFoldDB" id="A0AA86Q7G6"/>
<organism evidence="1">
    <name type="scientific">Hexamita inflata</name>
    <dbReference type="NCBI Taxonomy" id="28002"/>
    <lineage>
        <taxon>Eukaryota</taxon>
        <taxon>Metamonada</taxon>
        <taxon>Diplomonadida</taxon>
        <taxon>Hexamitidae</taxon>
        <taxon>Hexamitinae</taxon>
        <taxon>Hexamita</taxon>
    </lineage>
</organism>
<keyword evidence="3" id="KW-1185">Reference proteome</keyword>
<sequence>MTQQIGWRINKDVQPISKDPLKEYKWYESTGWKLVAIKKQTTVQYAEDGKPIKPEDIPGKIWKLNSSNKWCSHVDLSDKNNKPYCNKKDKDYIWNEKTKSWKLAVVIYQKDQSVVVENTRQQNIEQEIEKYYQKKELERLQQAAQAQPVPSQVQEQPIQQQAVQQRPKVVFDNPILNRYNM</sequence>